<evidence type="ECO:0000256" key="4">
    <source>
        <dbReference type="ARBA" id="ARBA00022679"/>
    </source>
</evidence>
<dbReference type="GO" id="GO:0046872">
    <property type="term" value="F:metal ion binding"/>
    <property type="evidence" value="ECO:0007669"/>
    <property type="project" value="UniProtKB-KW"/>
</dbReference>
<keyword evidence="6 12" id="KW-0547">Nucleotide-binding</keyword>
<comment type="catalytic activity">
    <reaction evidence="12">
        <text>D-ribose + ATP = D-ribose 5-phosphate + ADP + H(+)</text>
        <dbReference type="Rhea" id="RHEA:13697"/>
        <dbReference type="ChEBI" id="CHEBI:15378"/>
        <dbReference type="ChEBI" id="CHEBI:30616"/>
        <dbReference type="ChEBI" id="CHEBI:47013"/>
        <dbReference type="ChEBI" id="CHEBI:78346"/>
        <dbReference type="ChEBI" id="CHEBI:456216"/>
        <dbReference type="EC" id="2.7.1.15"/>
    </reaction>
</comment>
<evidence type="ECO:0000256" key="2">
    <source>
        <dbReference type="ARBA" id="ARBA00012035"/>
    </source>
</evidence>
<keyword evidence="7 12" id="KW-0418">Kinase</keyword>
<dbReference type="GO" id="GO:0005737">
    <property type="term" value="C:cytoplasm"/>
    <property type="evidence" value="ECO:0007669"/>
    <property type="project" value="UniProtKB-SubCell"/>
</dbReference>
<dbReference type="AlphaFoldDB" id="A0A235HDL6"/>
<dbReference type="InterPro" id="IPR002173">
    <property type="entry name" value="Carboh/pur_kinase_PfkB_CS"/>
</dbReference>
<geneLocation type="plasmid" evidence="14">
    <name>unnamed</name>
</geneLocation>
<evidence type="ECO:0000256" key="3">
    <source>
        <dbReference type="ARBA" id="ARBA00016943"/>
    </source>
</evidence>
<evidence type="ECO:0000256" key="11">
    <source>
        <dbReference type="ARBA" id="ARBA00023277"/>
    </source>
</evidence>
<feature type="domain" description="Carbohydrate kinase PfkB" evidence="13">
    <location>
        <begin position="6"/>
        <end position="305"/>
    </location>
</feature>
<dbReference type="GO" id="GO:0019303">
    <property type="term" value="P:D-ribose catabolic process"/>
    <property type="evidence" value="ECO:0007669"/>
    <property type="project" value="UniProtKB-UniRule"/>
</dbReference>
<feature type="binding site" evidence="12">
    <location>
        <begin position="230"/>
        <end position="235"/>
    </location>
    <ligand>
        <name>ATP</name>
        <dbReference type="ChEBI" id="CHEBI:30616"/>
    </ligand>
</feature>
<dbReference type="CDD" id="cd01174">
    <property type="entry name" value="ribokinase"/>
    <property type="match status" value="1"/>
</dbReference>
<dbReference type="GO" id="GO:0005524">
    <property type="term" value="F:ATP binding"/>
    <property type="evidence" value="ECO:0007669"/>
    <property type="project" value="UniProtKB-UniRule"/>
</dbReference>
<dbReference type="InterPro" id="IPR011611">
    <property type="entry name" value="PfkB_dom"/>
</dbReference>
<evidence type="ECO:0000256" key="9">
    <source>
        <dbReference type="ARBA" id="ARBA00022842"/>
    </source>
</evidence>
<feature type="binding site" evidence="12">
    <location>
        <position position="141"/>
    </location>
    <ligand>
        <name>substrate</name>
    </ligand>
</feature>
<feature type="binding site" evidence="12">
    <location>
        <position position="296"/>
    </location>
    <ligand>
        <name>K(+)</name>
        <dbReference type="ChEBI" id="CHEBI:29103"/>
    </ligand>
</feature>
<keyword evidence="14" id="KW-0614">Plasmid</keyword>
<dbReference type="InterPro" id="IPR011877">
    <property type="entry name" value="Ribokinase"/>
</dbReference>
<keyword evidence="5 12" id="KW-0479">Metal-binding</keyword>
<comment type="cofactor">
    <cofactor evidence="12">
        <name>Mg(2+)</name>
        <dbReference type="ChEBI" id="CHEBI:18420"/>
    </cofactor>
    <text evidence="12">Requires a divalent cation, most likely magnesium in vivo, as an electrophilic catalyst to aid phosphoryl group transfer. It is the chelate of the metal and the nucleotide that is the actual substrate.</text>
</comment>
<feature type="binding site" evidence="12">
    <location>
        <position position="293"/>
    </location>
    <ligand>
        <name>K(+)</name>
        <dbReference type="ChEBI" id="CHEBI:29103"/>
    </ligand>
</feature>
<keyword evidence="8 12" id="KW-0067">ATP-binding</keyword>
<dbReference type="Proteomes" id="UP000215367">
    <property type="component" value="Unassembled WGS sequence"/>
</dbReference>
<keyword evidence="11 12" id="KW-0119">Carbohydrate metabolism</keyword>
<sequence length="317" mass="32705">MDETASLFVLGSFVIACSAKVARFPQPGESLCAEAFTVETGGKGFNLALGAHRLGAAVDGLLAVGDDLFGQLAEPTLTEAGLPLDMIHRYRTTTGSGIGFTNANGENCLAVFSGANRLLSAEDVRAAAGLRRASLVLAQFEIGDEPIIEAFTLAHRTNCPTLLNPSPFRIPDPRILDHTTLLVVNAVEATQMAGALGLAPGSTVTDILVEDATRLGAALVGGGIETVIVTLGARGAVACRSGVEPIHQPAFAVEPVDSLGAGDAFTAGLAASLLDGRPLPECLKRAAACGALVARRLGVFRALPTADELERFLAEPR</sequence>
<comment type="activity regulation">
    <text evidence="12">Activated by a monovalent cation that binds near, but not in, the active site. The most likely occupant of the site in vivo is potassium. Ion binding induces a conformational change that may alter substrate affinity.</text>
</comment>
<evidence type="ECO:0000313" key="14">
    <source>
        <dbReference type="EMBL" id="OYD83792.1"/>
    </source>
</evidence>
<evidence type="ECO:0000256" key="6">
    <source>
        <dbReference type="ARBA" id="ARBA00022741"/>
    </source>
</evidence>
<comment type="similarity">
    <text evidence="12">Belongs to the carbohydrate kinase PfkB family. Ribokinase subfamily.</text>
</comment>
<name>A0A235HDL6_AZOBR</name>
<dbReference type="PRINTS" id="PR00990">
    <property type="entry name" value="RIBOKINASE"/>
</dbReference>
<keyword evidence="9 12" id="KW-0460">Magnesium</keyword>
<keyword evidence="4 12" id="KW-0808">Transferase</keyword>
<dbReference type="PANTHER" id="PTHR10584:SF166">
    <property type="entry name" value="RIBOKINASE"/>
    <property type="match status" value="1"/>
</dbReference>
<evidence type="ECO:0000256" key="10">
    <source>
        <dbReference type="ARBA" id="ARBA00022958"/>
    </source>
</evidence>
<dbReference type="InterPro" id="IPR029056">
    <property type="entry name" value="Ribokinase-like"/>
</dbReference>
<feature type="binding site" evidence="12">
    <location>
        <position position="185"/>
    </location>
    <ligand>
        <name>ATP</name>
        <dbReference type="ChEBI" id="CHEBI:30616"/>
    </ligand>
</feature>
<feature type="binding site" evidence="12">
    <location>
        <begin position="42"/>
        <end position="46"/>
    </location>
    <ligand>
        <name>substrate</name>
    </ligand>
</feature>
<dbReference type="EC" id="2.7.1.15" evidence="2 12"/>
<dbReference type="EMBL" id="NOWT01000011">
    <property type="protein sequence ID" value="OYD83792.1"/>
    <property type="molecule type" value="Genomic_DNA"/>
</dbReference>
<feature type="binding site" evidence="12">
    <location>
        <position position="298"/>
    </location>
    <ligand>
        <name>K(+)</name>
        <dbReference type="ChEBI" id="CHEBI:29103"/>
    </ligand>
</feature>
<feature type="binding site" evidence="12">
    <location>
        <begin position="262"/>
        <end position="263"/>
    </location>
    <ligand>
        <name>ATP</name>
        <dbReference type="ChEBI" id="CHEBI:30616"/>
    </ligand>
</feature>
<dbReference type="InterPro" id="IPR002139">
    <property type="entry name" value="Ribo/fructo_kinase"/>
</dbReference>
<accession>A0A235HDL6</accession>
<proteinExistence type="inferred from homology"/>
<feature type="binding site" evidence="12">
    <location>
        <position position="257"/>
    </location>
    <ligand>
        <name>K(+)</name>
        <dbReference type="ChEBI" id="CHEBI:29103"/>
    </ligand>
</feature>
<feature type="binding site" evidence="12">
    <location>
        <position position="263"/>
    </location>
    <ligand>
        <name>substrate</name>
    </ligand>
</feature>
<dbReference type="UniPathway" id="UPA00916">
    <property type="reaction ID" value="UER00889"/>
</dbReference>
<dbReference type="PROSITE" id="PS00584">
    <property type="entry name" value="PFKB_KINASES_2"/>
    <property type="match status" value="1"/>
</dbReference>
<comment type="similarity">
    <text evidence="1">Belongs to the carbohydrate kinase pfkB family.</text>
</comment>
<comment type="subcellular location">
    <subcellularLocation>
        <location evidence="12">Cytoplasm</location>
    </subcellularLocation>
</comment>
<feature type="binding site" evidence="12">
    <location>
        <position position="259"/>
    </location>
    <ligand>
        <name>K(+)</name>
        <dbReference type="ChEBI" id="CHEBI:29103"/>
    </ligand>
</feature>
<comment type="caution">
    <text evidence="12">Lacks conserved residue(s) required for the propagation of feature annotation.</text>
</comment>
<protein>
    <recommendedName>
        <fullName evidence="3 12">Ribokinase</fullName>
        <shortName evidence="12">RK</shortName>
        <ecNumber evidence="2 12">2.7.1.15</ecNumber>
    </recommendedName>
</protein>
<evidence type="ECO:0000256" key="1">
    <source>
        <dbReference type="ARBA" id="ARBA00005380"/>
    </source>
</evidence>
<evidence type="ECO:0000259" key="13">
    <source>
        <dbReference type="Pfam" id="PF00294"/>
    </source>
</evidence>
<reference evidence="14 15" key="1">
    <citation type="submission" date="2017-07" db="EMBL/GenBank/DDBJ databases">
        <title>Whole genome sequence of Azospirillum brasilense 2A1, a potential biofertilizer strain.</title>
        <authorList>
            <person name="Fontana C.A."/>
            <person name="Toffoli L.M."/>
            <person name="Salazar S.M."/>
            <person name="Puglisi E."/>
            <person name="Pedraza R."/>
            <person name="Bassi D."/>
            <person name="Cocconcelli P.S."/>
        </authorList>
    </citation>
    <scope>NUCLEOTIDE SEQUENCE [LARGE SCALE GENOMIC DNA]</scope>
    <source>
        <strain evidence="14 15">2A1</strain>
        <plasmid evidence="14">unnamed</plasmid>
    </source>
</reference>
<comment type="pathway">
    <text evidence="12">Carbohydrate metabolism; D-ribose degradation; D-ribose 5-phosphate from beta-D-ribopyranose: step 2/2.</text>
</comment>
<keyword evidence="10 12" id="KW-0630">Potassium</keyword>
<evidence type="ECO:0000256" key="7">
    <source>
        <dbReference type="ARBA" id="ARBA00022777"/>
    </source>
</evidence>
<dbReference type="GO" id="GO:0004747">
    <property type="term" value="F:ribokinase activity"/>
    <property type="evidence" value="ECO:0007669"/>
    <property type="project" value="UniProtKB-UniRule"/>
</dbReference>
<dbReference type="SUPFAM" id="SSF53613">
    <property type="entry name" value="Ribokinase-like"/>
    <property type="match status" value="1"/>
</dbReference>
<comment type="function">
    <text evidence="12">Catalyzes the phosphorylation of ribose at O-5 in a reaction requiring ATP and magnesium. The resulting D-ribose-5-phosphate can then be used either for sythesis of nucleotides, histidine, and tryptophan, or as a component of the pentose phosphate pathway.</text>
</comment>
<evidence type="ECO:0000313" key="15">
    <source>
        <dbReference type="Proteomes" id="UP000215367"/>
    </source>
</evidence>
<comment type="subunit">
    <text evidence="12">Homodimer.</text>
</comment>
<organism evidence="14 15">
    <name type="scientific">Azospirillum brasilense</name>
    <dbReference type="NCBI Taxonomy" id="192"/>
    <lineage>
        <taxon>Bacteria</taxon>
        <taxon>Pseudomonadati</taxon>
        <taxon>Pseudomonadota</taxon>
        <taxon>Alphaproteobacteria</taxon>
        <taxon>Rhodospirillales</taxon>
        <taxon>Azospirillaceae</taxon>
        <taxon>Azospirillum</taxon>
    </lineage>
</organism>
<dbReference type="Gene3D" id="3.40.1190.20">
    <property type="match status" value="1"/>
</dbReference>
<dbReference type="Pfam" id="PF00294">
    <property type="entry name" value="PfkB"/>
    <property type="match status" value="1"/>
</dbReference>
<keyword evidence="12" id="KW-0963">Cytoplasm</keyword>
<evidence type="ECO:0000256" key="12">
    <source>
        <dbReference type="HAMAP-Rule" id="MF_01987"/>
    </source>
</evidence>
<dbReference type="RefSeq" id="WP_094303712.1">
    <property type="nucleotide sequence ID" value="NZ_NOWT01000011.1"/>
</dbReference>
<gene>
    <name evidence="12" type="primary">rbsK</name>
    <name evidence="14" type="ORF">CHT98_13465</name>
</gene>
<dbReference type="PANTHER" id="PTHR10584">
    <property type="entry name" value="SUGAR KINASE"/>
    <property type="match status" value="1"/>
</dbReference>
<comment type="caution">
    <text evidence="14">The sequence shown here is derived from an EMBL/GenBank/DDBJ whole genome shotgun (WGS) entry which is preliminary data.</text>
</comment>
<feature type="active site" description="Proton acceptor" evidence="12">
    <location>
        <position position="263"/>
    </location>
</feature>
<evidence type="ECO:0000256" key="5">
    <source>
        <dbReference type="ARBA" id="ARBA00022723"/>
    </source>
</evidence>
<dbReference type="HAMAP" id="MF_01987">
    <property type="entry name" value="Ribokinase"/>
    <property type="match status" value="1"/>
</dbReference>
<evidence type="ECO:0000256" key="8">
    <source>
        <dbReference type="ARBA" id="ARBA00022840"/>
    </source>
</evidence>